<evidence type="ECO:0000313" key="4">
    <source>
        <dbReference type="Proteomes" id="UP001595699"/>
    </source>
</evidence>
<proteinExistence type="inferred from homology"/>
<evidence type="ECO:0000259" key="2">
    <source>
        <dbReference type="Pfam" id="PF08327"/>
    </source>
</evidence>
<protein>
    <submittedName>
        <fullName evidence="3">SRPBCC family protein</fullName>
    </submittedName>
</protein>
<dbReference type="RefSeq" id="WP_205119926.1">
    <property type="nucleotide sequence ID" value="NZ_JAFBCM010000001.1"/>
</dbReference>
<evidence type="ECO:0000256" key="1">
    <source>
        <dbReference type="ARBA" id="ARBA00006817"/>
    </source>
</evidence>
<keyword evidence="4" id="KW-1185">Reference proteome</keyword>
<organism evidence="3 4">
    <name type="scientific">Tenggerimyces flavus</name>
    <dbReference type="NCBI Taxonomy" id="1708749"/>
    <lineage>
        <taxon>Bacteria</taxon>
        <taxon>Bacillati</taxon>
        <taxon>Actinomycetota</taxon>
        <taxon>Actinomycetes</taxon>
        <taxon>Propionibacteriales</taxon>
        <taxon>Nocardioidaceae</taxon>
        <taxon>Tenggerimyces</taxon>
    </lineage>
</organism>
<comment type="caution">
    <text evidence="3">The sequence shown here is derived from an EMBL/GenBank/DDBJ whole genome shotgun (WGS) entry which is preliminary data.</text>
</comment>
<dbReference type="CDD" id="cd08899">
    <property type="entry name" value="SRPBCC_CalC_Aha1-like_6"/>
    <property type="match status" value="1"/>
</dbReference>
<gene>
    <name evidence="3" type="ORF">ACFOUW_19240</name>
</gene>
<dbReference type="Pfam" id="PF08327">
    <property type="entry name" value="AHSA1"/>
    <property type="match status" value="1"/>
</dbReference>
<accession>A0ABV7YFY9</accession>
<comment type="similarity">
    <text evidence="1">Belongs to the AHA1 family.</text>
</comment>
<reference evidence="4" key="1">
    <citation type="journal article" date="2019" name="Int. J. Syst. Evol. Microbiol.">
        <title>The Global Catalogue of Microorganisms (GCM) 10K type strain sequencing project: providing services to taxonomists for standard genome sequencing and annotation.</title>
        <authorList>
            <consortium name="The Broad Institute Genomics Platform"/>
            <consortium name="The Broad Institute Genome Sequencing Center for Infectious Disease"/>
            <person name="Wu L."/>
            <person name="Ma J."/>
        </authorList>
    </citation>
    <scope>NUCLEOTIDE SEQUENCE [LARGE SCALE GENOMIC DNA]</scope>
    <source>
        <strain evidence="4">CGMCC 4.7241</strain>
    </source>
</reference>
<evidence type="ECO:0000313" key="3">
    <source>
        <dbReference type="EMBL" id="MFC3762984.1"/>
    </source>
</evidence>
<dbReference type="InterPro" id="IPR013538">
    <property type="entry name" value="ASHA1/2-like_C"/>
</dbReference>
<dbReference type="EMBL" id="JBHRZH010000017">
    <property type="protein sequence ID" value="MFC3762984.1"/>
    <property type="molecule type" value="Genomic_DNA"/>
</dbReference>
<dbReference type="InterPro" id="IPR023393">
    <property type="entry name" value="START-like_dom_sf"/>
</dbReference>
<name>A0ABV7YFY9_9ACTN</name>
<sequence>MNEYVRTDGDNEVLVLERSFDHPPAKVWRALTEPEQLAQWFPASMTVELAVGAKITFSFGPEDDPQDGEVTACDPPRTFAYSWGSEHLRWELEPDGDGCKLTLTQTFQDRPAAASYAAGWHGCFVYLALVVDGQQPFGADGDASLDHTMTPDLKSSHEEWIVKLGLDAGTVDGEEARYERQLVQGPLDVWEVLSGGTVVSVGGAVPAGFLPAGVQVGPILVAEPPDVLATAEVRWTMREGNGGARLVVTHAGGDDKALAQWRAHLEALAARLV</sequence>
<dbReference type="Proteomes" id="UP001595699">
    <property type="component" value="Unassembled WGS sequence"/>
</dbReference>
<dbReference type="Gene3D" id="3.30.530.20">
    <property type="match status" value="2"/>
</dbReference>
<feature type="domain" description="Activator of Hsp90 ATPase homologue 1/2-like C-terminal" evidence="2">
    <location>
        <begin position="21"/>
        <end position="127"/>
    </location>
</feature>
<dbReference type="SUPFAM" id="SSF55961">
    <property type="entry name" value="Bet v1-like"/>
    <property type="match status" value="2"/>
</dbReference>